<evidence type="ECO:0000313" key="1">
    <source>
        <dbReference type="EMBL" id="SKA60986.1"/>
    </source>
</evidence>
<keyword evidence="2" id="KW-1185">Reference proteome</keyword>
<dbReference type="AlphaFoldDB" id="A0A1T4V7Y3"/>
<organism evidence="1 2">
    <name type="scientific">Enterovibrio nigricans DSM 22720</name>
    <dbReference type="NCBI Taxonomy" id="1121868"/>
    <lineage>
        <taxon>Bacteria</taxon>
        <taxon>Pseudomonadati</taxon>
        <taxon>Pseudomonadota</taxon>
        <taxon>Gammaproteobacteria</taxon>
        <taxon>Vibrionales</taxon>
        <taxon>Vibrionaceae</taxon>
        <taxon>Enterovibrio</taxon>
    </lineage>
</organism>
<dbReference type="OrthoDB" id="5916324at2"/>
<evidence type="ECO:0008006" key="3">
    <source>
        <dbReference type="Google" id="ProtNLM"/>
    </source>
</evidence>
<dbReference type="EMBL" id="FUXU01000053">
    <property type="protein sequence ID" value="SKA60986.1"/>
    <property type="molecule type" value="Genomic_DNA"/>
</dbReference>
<sequence>MIQNTQQAREIPEWLSCIQAWYCNQNINEMCCLETLVIEAPVHLFSPNIDEEKSLGIGYWLDACIRLHHHLNSVDDRDGSYAFLQFAYSKMQEMGSNISHDIEVKRWCLKWMDALVVTLLEFCQHQQSPFWEGEANSLIEAHVSYMTAQNHLNLSQELAAV</sequence>
<evidence type="ECO:0000313" key="2">
    <source>
        <dbReference type="Proteomes" id="UP000190162"/>
    </source>
</evidence>
<gene>
    <name evidence="1" type="ORF">SAMN02745132_03400</name>
</gene>
<dbReference type="Proteomes" id="UP000190162">
    <property type="component" value="Unassembled WGS sequence"/>
</dbReference>
<dbReference type="RefSeq" id="WP_078753608.1">
    <property type="nucleotide sequence ID" value="NZ_FUXU01000053.1"/>
</dbReference>
<accession>A0A1T4V7Y3</accession>
<name>A0A1T4V7Y3_9GAMM</name>
<reference evidence="2" key="1">
    <citation type="submission" date="2017-02" db="EMBL/GenBank/DDBJ databases">
        <authorList>
            <person name="Varghese N."/>
            <person name="Submissions S."/>
        </authorList>
    </citation>
    <scope>NUCLEOTIDE SEQUENCE [LARGE SCALE GENOMIC DNA]</scope>
    <source>
        <strain evidence="2">DSM 22720</strain>
    </source>
</reference>
<proteinExistence type="predicted"/>
<protein>
    <recommendedName>
        <fullName evidence="3">Transcriptional regulator</fullName>
    </recommendedName>
</protein>